<dbReference type="Proteomes" id="UP000752171">
    <property type="component" value="Unassembled WGS sequence"/>
</dbReference>
<evidence type="ECO:0000313" key="3">
    <source>
        <dbReference type="Proteomes" id="UP000752171"/>
    </source>
</evidence>
<dbReference type="PANTHER" id="PTHR22397">
    <property type="entry name" value="JUNCTIONAL SARCOPLASMIC RETICULUM PROTEIN 1"/>
    <property type="match status" value="1"/>
</dbReference>
<evidence type="ECO:0000256" key="1">
    <source>
        <dbReference type="SAM" id="MobiDB-lite"/>
    </source>
</evidence>
<dbReference type="AlphaFoldDB" id="A0A8T2M247"/>
<dbReference type="EMBL" id="JAICCE010000004">
    <property type="protein sequence ID" value="KAG9278698.1"/>
    <property type="molecule type" value="Genomic_DNA"/>
</dbReference>
<feature type="compositionally biased region" description="Basic and acidic residues" evidence="1">
    <location>
        <begin position="244"/>
        <end position="254"/>
    </location>
</feature>
<dbReference type="InterPro" id="IPR026178">
    <property type="entry name" value="JSRP1"/>
</dbReference>
<gene>
    <name evidence="2" type="ORF">AMEX_G6599</name>
</gene>
<feature type="compositionally biased region" description="Basic and acidic residues" evidence="1">
    <location>
        <begin position="219"/>
        <end position="237"/>
    </location>
</feature>
<feature type="region of interest" description="Disordered" evidence="1">
    <location>
        <begin position="1"/>
        <end position="31"/>
    </location>
</feature>
<feature type="compositionally biased region" description="Acidic residues" evidence="1">
    <location>
        <begin position="1"/>
        <end position="13"/>
    </location>
</feature>
<comment type="caution">
    <text evidence="2">The sequence shown here is derived from an EMBL/GenBank/DDBJ whole genome shotgun (WGS) entry which is preliminary data.</text>
</comment>
<reference evidence="2 3" key="1">
    <citation type="submission" date="2021-07" db="EMBL/GenBank/DDBJ databases">
        <authorList>
            <person name="Imarazene B."/>
            <person name="Zahm M."/>
            <person name="Klopp C."/>
            <person name="Cabau C."/>
            <person name="Beille S."/>
            <person name="Jouanno E."/>
            <person name="Castinel A."/>
            <person name="Lluch J."/>
            <person name="Gil L."/>
            <person name="Kuchtly C."/>
            <person name="Lopez Roques C."/>
            <person name="Donnadieu C."/>
            <person name="Parrinello H."/>
            <person name="Journot L."/>
            <person name="Du K."/>
            <person name="Schartl M."/>
            <person name="Retaux S."/>
            <person name="Guiguen Y."/>
        </authorList>
    </citation>
    <scope>NUCLEOTIDE SEQUENCE [LARGE SCALE GENOMIC DNA]</scope>
    <source>
        <strain evidence="2">Pach_M1</strain>
        <tissue evidence="2">Testis</tissue>
    </source>
</reference>
<name>A0A8T2M247_ASTMX</name>
<evidence type="ECO:0000313" key="2">
    <source>
        <dbReference type="EMBL" id="KAG9278698.1"/>
    </source>
</evidence>
<proteinExistence type="predicted"/>
<protein>
    <submittedName>
        <fullName evidence="2">Uncharacterized protein</fullName>
    </submittedName>
</protein>
<dbReference type="PANTHER" id="PTHR22397:SF2">
    <property type="entry name" value="JUNCTIONAL SARCOPLASMIC RETICULUM PROTEIN 1"/>
    <property type="match status" value="1"/>
</dbReference>
<organism evidence="2 3">
    <name type="scientific">Astyanax mexicanus</name>
    <name type="common">Blind cave fish</name>
    <name type="synonym">Astyanax fasciatus mexicanus</name>
    <dbReference type="NCBI Taxonomy" id="7994"/>
    <lineage>
        <taxon>Eukaryota</taxon>
        <taxon>Metazoa</taxon>
        <taxon>Chordata</taxon>
        <taxon>Craniata</taxon>
        <taxon>Vertebrata</taxon>
        <taxon>Euteleostomi</taxon>
        <taxon>Actinopterygii</taxon>
        <taxon>Neopterygii</taxon>
        <taxon>Teleostei</taxon>
        <taxon>Ostariophysi</taxon>
        <taxon>Characiformes</taxon>
        <taxon>Characoidei</taxon>
        <taxon>Acestrorhamphidae</taxon>
        <taxon>Acestrorhamphinae</taxon>
        <taxon>Astyanax</taxon>
    </lineage>
</organism>
<sequence length="271" mass="31465">MDESTFEMFDDELGTPLQDVPPQKSFRTGRRTGTERYVQRRVREEPPIVQQIPKAVPREAPISRAMPLRKALSIQNIAQIDIPWEGVTLNRCLIIAITILVVTSGLQRLGEAIRGRKDGSDVDAIDTALNMRHTAIRKGRLPPPQPETSLWDTFWSWVSDDDDDDDKRGKRGKSRKGAQESSNRGLRHKAIPNRNLLKGRQDRFKARREKAREQDEEETKERVKGQRAKEKRLKQEKLEEEEQEKQKTEKEEKIPKKKSKEGKKKDKDRKE</sequence>
<dbReference type="Pfam" id="PF15312">
    <property type="entry name" value="JSRP"/>
    <property type="match status" value="1"/>
</dbReference>
<feature type="region of interest" description="Disordered" evidence="1">
    <location>
        <begin position="161"/>
        <end position="271"/>
    </location>
</feature>
<accession>A0A8T2M247</accession>